<dbReference type="EMBL" id="CP009287">
    <property type="protein sequence ID" value="AIQ68366.1"/>
    <property type="molecule type" value="Genomic_DNA"/>
</dbReference>
<dbReference type="eggNOG" id="COG0491">
    <property type="taxonomic scope" value="Bacteria"/>
</dbReference>
<comment type="cofactor">
    <cofactor evidence="1">
        <name>Zn(2+)</name>
        <dbReference type="ChEBI" id="CHEBI:29105"/>
    </cofactor>
</comment>
<protein>
    <submittedName>
        <fullName evidence="10">Metal-dependent hydrolase, beta-lactamase superfamily II</fullName>
    </submittedName>
</protein>
<feature type="domain" description="Metallo-beta-lactamase" evidence="9">
    <location>
        <begin position="36"/>
        <end position="270"/>
    </location>
</feature>
<proteinExistence type="inferred from homology"/>
<evidence type="ECO:0000256" key="1">
    <source>
        <dbReference type="ARBA" id="ARBA00001947"/>
    </source>
</evidence>
<gene>
    <name evidence="10" type="ORF">PGRAT_12640</name>
</gene>
<dbReference type="CDD" id="cd07730">
    <property type="entry name" value="metallo-hydrolase-like_MBL-fold"/>
    <property type="match status" value="1"/>
</dbReference>
<evidence type="ECO:0000256" key="2">
    <source>
        <dbReference type="ARBA" id="ARBA00007749"/>
    </source>
</evidence>
<dbReference type="InterPro" id="IPR001279">
    <property type="entry name" value="Metallo-B-lactamas"/>
</dbReference>
<evidence type="ECO:0000256" key="3">
    <source>
        <dbReference type="ARBA" id="ARBA00022723"/>
    </source>
</evidence>
<dbReference type="Gene3D" id="3.60.15.10">
    <property type="entry name" value="Ribonuclease Z/Hydroxyacylglutathione hydrolase-like"/>
    <property type="match status" value="1"/>
</dbReference>
<dbReference type="PANTHER" id="PTHR42978">
    <property type="entry name" value="QUORUM-QUENCHING LACTONASE YTNP-RELATED-RELATED"/>
    <property type="match status" value="1"/>
</dbReference>
<reference evidence="10 11" key="1">
    <citation type="submission" date="2014-08" db="EMBL/GenBank/DDBJ databases">
        <title>Comparative genomics of the Paenibacillus odorifer group.</title>
        <authorList>
            <person name="den Bakker H.C."/>
            <person name="Tsai Y.-C."/>
            <person name="Martin N."/>
            <person name="Korlach J."/>
            <person name="Wiedmann M."/>
        </authorList>
    </citation>
    <scope>NUCLEOTIDE SEQUENCE [LARGE SCALE GENOMIC DNA]</scope>
    <source>
        <strain evidence="10 11">DSM 15220</strain>
    </source>
</reference>
<accession>A0A089M3M2</accession>
<evidence type="ECO:0000256" key="7">
    <source>
        <dbReference type="ARBA" id="ARBA00034301"/>
    </source>
</evidence>
<comment type="catalytic activity">
    <reaction evidence="6">
        <text>3',5'-cyclic CMP + H2O = CMP + H(+)</text>
        <dbReference type="Rhea" id="RHEA:72675"/>
        <dbReference type="ChEBI" id="CHEBI:15377"/>
        <dbReference type="ChEBI" id="CHEBI:15378"/>
        <dbReference type="ChEBI" id="CHEBI:58003"/>
        <dbReference type="ChEBI" id="CHEBI:60377"/>
    </reaction>
    <physiologicalReaction direction="left-to-right" evidence="6">
        <dbReference type="Rhea" id="RHEA:72676"/>
    </physiologicalReaction>
</comment>
<dbReference type="GO" id="GO:0046872">
    <property type="term" value="F:metal ion binding"/>
    <property type="evidence" value="ECO:0007669"/>
    <property type="project" value="UniProtKB-KW"/>
</dbReference>
<keyword evidence="3" id="KW-0479">Metal-binding</keyword>
<sequence>MITSTPVSVSILSAGYCLHPELLTLKGGTIKPVAFPAGYALLRHPQHGPILFDTGYSSRFFEETAKLPASLYRHITPVVFKEGESAVERLREAGIAPEEIRYMVLSHFHADHIGGVRDFPRAQFIYLRKSYEAVYRLGPIKALRAGFLPGLLPEDFTARSLPVDEYSPKRPLPPGFPFTEAYDLLGDGSLLAVEMSGHAAGMIGLFVSGNGYDYLLCADTVWSSRAFRENRRPHPAAGLIMSDRKEYRHNFDRLRVIYENFPDLRIVPSHCREALALWGTGGVQ</sequence>
<dbReference type="STRING" id="189425.PGRAT_12640"/>
<evidence type="ECO:0000256" key="8">
    <source>
        <dbReference type="ARBA" id="ARBA00048505"/>
    </source>
</evidence>
<evidence type="ECO:0000259" key="9">
    <source>
        <dbReference type="SMART" id="SM00849"/>
    </source>
</evidence>
<dbReference type="RefSeq" id="WP_025706838.1">
    <property type="nucleotide sequence ID" value="NZ_CP009287.1"/>
</dbReference>
<dbReference type="PANTHER" id="PTHR42978:SF2">
    <property type="entry name" value="102 KBASES UNSTABLE REGION: FROM 1 TO 119443"/>
    <property type="match status" value="1"/>
</dbReference>
<dbReference type="SUPFAM" id="SSF56281">
    <property type="entry name" value="Metallo-hydrolase/oxidoreductase"/>
    <property type="match status" value="1"/>
</dbReference>
<evidence type="ECO:0000256" key="6">
    <source>
        <dbReference type="ARBA" id="ARBA00034221"/>
    </source>
</evidence>
<dbReference type="GO" id="GO:0016787">
    <property type="term" value="F:hydrolase activity"/>
    <property type="evidence" value="ECO:0007669"/>
    <property type="project" value="UniProtKB-KW"/>
</dbReference>
<name>A0A089M3M2_9BACL</name>
<evidence type="ECO:0000313" key="11">
    <source>
        <dbReference type="Proteomes" id="UP000029500"/>
    </source>
</evidence>
<evidence type="ECO:0000256" key="4">
    <source>
        <dbReference type="ARBA" id="ARBA00022801"/>
    </source>
</evidence>
<evidence type="ECO:0000313" key="10">
    <source>
        <dbReference type="EMBL" id="AIQ68366.1"/>
    </source>
</evidence>
<dbReference type="HOGENOM" id="CLU_030571_3_4_9"/>
<dbReference type="Pfam" id="PF00753">
    <property type="entry name" value="Lactamase_B"/>
    <property type="match status" value="1"/>
</dbReference>
<dbReference type="KEGG" id="pgm:PGRAT_12640"/>
<evidence type="ECO:0000256" key="5">
    <source>
        <dbReference type="ARBA" id="ARBA00022833"/>
    </source>
</evidence>
<dbReference type="InterPro" id="IPR051013">
    <property type="entry name" value="MBL_superfamily_lactonases"/>
</dbReference>
<organism evidence="10 11">
    <name type="scientific">Paenibacillus graminis</name>
    <dbReference type="NCBI Taxonomy" id="189425"/>
    <lineage>
        <taxon>Bacteria</taxon>
        <taxon>Bacillati</taxon>
        <taxon>Bacillota</taxon>
        <taxon>Bacilli</taxon>
        <taxon>Bacillales</taxon>
        <taxon>Paenibacillaceae</taxon>
        <taxon>Paenibacillus</taxon>
    </lineage>
</organism>
<dbReference type="AlphaFoldDB" id="A0A089M3M2"/>
<comment type="catalytic activity">
    <reaction evidence="8">
        <text>3',5'-cyclic UMP + H2O = UMP + H(+)</text>
        <dbReference type="Rhea" id="RHEA:70575"/>
        <dbReference type="ChEBI" id="CHEBI:15377"/>
        <dbReference type="ChEBI" id="CHEBI:15378"/>
        <dbReference type="ChEBI" id="CHEBI:57865"/>
        <dbReference type="ChEBI" id="CHEBI:184387"/>
    </reaction>
    <physiologicalReaction direction="left-to-right" evidence="8">
        <dbReference type="Rhea" id="RHEA:70576"/>
    </physiologicalReaction>
</comment>
<dbReference type="OrthoDB" id="333278at2"/>
<keyword evidence="11" id="KW-1185">Reference proteome</keyword>
<comment type="function">
    <text evidence="7">Counteracts the endogenous Pycsar antiviral defense system. Phosphodiesterase that enables metal-dependent hydrolysis of host cyclic nucleotide Pycsar defense signals such as cCMP and cUMP.</text>
</comment>
<dbReference type="Proteomes" id="UP000029500">
    <property type="component" value="Chromosome"/>
</dbReference>
<dbReference type="InterPro" id="IPR036866">
    <property type="entry name" value="RibonucZ/Hydroxyglut_hydro"/>
</dbReference>
<keyword evidence="5" id="KW-0862">Zinc</keyword>
<comment type="similarity">
    <text evidence="2">Belongs to the metallo-beta-lactamase superfamily.</text>
</comment>
<keyword evidence="4 10" id="KW-0378">Hydrolase</keyword>
<dbReference type="SMART" id="SM00849">
    <property type="entry name" value="Lactamase_B"/>
    <property type="match status" value="1"/>
</dbReference>